<evidence type="ECO:0000313" key="1">
    <source>
        <dbReference type="EMBL" id="CAG8852269.1"/>
    </source>
</evidence>
<comment type="caution">
    <text evidence="1">The sequence shown here is derived from an EMBL/GenBank/DDBJ whole genome shotgun (WGS) entry which is preliminary data.</text>
</comment>
<dbReference type="EMBL" id="CAJVQC010180991">
    <property type="protein sequence ID" value="CAG8852269.1"/>
    <property type="molecule type" value="Genomic_DNA"/>
</dbReference>
<feature type="non-terminal residue" evidence="1">
    <location>
        <position position="102"/>
    </location>
</feature>
<organism evidence="1 2">
    <name type="scientific">Racocetra persica</name>
    <dbReference type="NCBI Taxonomy" id="160502"/>
    <lineage>
        <taxon>Eukaryota</taxon>
        <taxon>Fungi</taxon>
        <taxon>Fungi incertae sedis</taxon>
        <taxon>Mucoromycota</taxon>
        <taxon>Glomeromycotina</taxon>
        <taxon>Glomeromycetes</taxon>
        <taxon>Diversisporales</taxon>
        <taxon>Gigasporaceae</taxon>
        <taxon>Racocetra</taxon>
    </lineage>
</organism>
<accession>A0ACA9SZ79</accession>
<sequence length="102" mass="12070">FEVNYYSEQYNQALTFARVFINICNTNTYCKIFKLLFHYIKKLTDQLPTFYHIHNSGWKCIIGDLDQGQAKGLGLCLEEIDNSKNWEEHLQAIFKTCLIHFN</sequence>
<dbReference type="Proteomes" id="UP000789920">
    <property type="component" value="Unassembled WGS sequence"/>
</dbReference>
<proteinExistence type="predicted"/>
<keyword evidence="2" id="KW-1185">Reference proteome</keyword>
<feature type="non-terminal residue" evidence="1">
    <location>
        <position position="1"/>
    </location>
</feature>
<name>A0ACA9SZ79_9GLOM</name>
<protein>
    <submittedName>
        <fullName evidence="1">31002_t:CDS:1</fullName>
    </submittedName>
</protein>
<reference evidence="1" key="1">
    <citation type="submission" date="2021-06" db="EMBL/GenBank/DDBJ databases">
        <authorList>
            <person name="Kallberg Y."/>
            <person name="Tangrot J."/>
            <person name="Rosling A."/>
        </authorList>
    </citation>
    <scope>NUCLEOTIDE SEQUENCE</scope>
    <source>
        <strain evidence="1">MA461A</strain>
    </source>
</reference>
<evidence type="ECO:0000313" key="2">
    <source>
        <dbReference type="Proteomes" id="UP000789920"/>
    </source>
</evidence>
<gene>
    <name evidence="1" type="ORF">RPERSI_LOCUS36990</name>
</gene>